<sequence length="163" mass="18121">MDAKEQELFTLINSYRQEKGLPAIKPSINLAYVAHTHAIDVVENDPDVNGGNMHSWSDKGMWKPVIYTSDHAQAALMWSKPSEISNYKSAGYEISYAIGNRKTSTVDPTYALNAWKASSGHNDVIVQQGIWKDFPMKALGVGIYKGYACAWFGFEEDTYPPPG</sequence>
<evidence type="ECO:0000313" key="3">
    <source>
        <dbReference type="EMBL" id="CAF4118272.1"/>
    </source>
</evidence>
<evidence type="ECO:0000259" key="1">
    <source>
        <dbReference type="Pfam" id="PF00188"/>
    </source>
</evidence>
<reference evidence="2" key="1">
    <citation type="submission" date="2021-02" db="EMBL/GenBank/DDBJ databases">
        <authorList>
            <person name="Nowell W R."/>
        </authorList>
    </citation>
    <scope>NUCLEOTIDE SEQUENCE</scope>
</reference>
<dbReference type="Proteomes" id="UP000663823">
    <property type="component" value="Unassembled WGS sequence"/>
</dbReference>
<dbReference type="Gene3D" id="3.40.33.10">
    <property type="entry name" value="CAP"/>
    <property type="match status" value="1"/>
</dbReference>
<dbReference type="InterPro" id="IPR035940">
    <property type="entry name" value="CAP_sf"/>
</dbReference>
<name>A0A814RXZ6_9BILA</name>
<dbReference type="InterPro" id="IPR014044">
    <property type="entry name" value="CAP_dom"/>
</dbReference>
<dbReference type="EMBL" id="CAJNOO010001353">
    <property type="protein sequence ID" value="CAF1139896.1"/>
    <property type="molecule type" value="Genomic_DNA"/>
</dbReference>
<evidence type="ECO:0000313" key="4">
    <source>
        <dbReference type="Proteomes" id="UP000663882"/>
    </source>
</evidence>
<dbReference type="SUPFAM" id="SSF55797">
    <property type="entry name" value="PR-1-like"/>
    <property type="match status" value="1"/>
</dbReference>
<dbReference type="OrthoDB" id="10007879at2759"/>
<comment type="caution">
    <text evidence="2">The sequence shown here is derived from an EMBL/GenBank/DDBJ whole genome shotgun (WGS) entry which is preliminary data.</text>
</comment>
<gene>
    <name evidence="3" type="ORF">OTI717_LOCUS34783</name>
    <name evidence="2" type="ORF">RFH988_LOCUS21326</name>
</gene>
<dbReference type="Pfam" id="PF00188">
    <property type="entry name" value="CAP"/>
    <property type="match status" value="1"/>
</dbReference>
<organism evidence="2 4">
    <name type="scientific">Rotaria sordida</name>
    <dbReference type="NCBI Taxonomy" id="392033"/>
    <lineage>
        <taxon>Eukaryota</taxon>
        <taxon>Metazoa</taxon>
        <taxon>Spiralia</taxon>
        <taxon>Gnathifera</taxon>
        <taxon>Rotifera</taxon>
        <taxon>Eurotatoria</taxon>
        <taxon>Bdelloidea</taxon>
        <taxon>Philodinida</taxon>
        <taxon>Philodinidae</taxon>
        <taxon>Rotaria</taxon>
    </lineage>
</organism>
<proteinExistence type="predicted"/>
<evidence type="ECO:0000313" key="2">
    <source>
        <dbReference type="EMBL" id="CAF1139896.1"/>
    </source>
</evidence>
<dbReference type="Proteomes" id="UP000663882">
    <property type="component" value="Unassembled WGS sequence"/>
</dbReference>
<accession>A0A814RXZ6</accession>
<protein>
    <recommendedName>
        <fullName evidence="1">SCP domain-containing protein</fullName>
    </recommendedName>
</protein>
<dbReference type="AlphaFoldDB" id="A0A814RXZ6"/>
<dbReference type="EMBL" id="CAJOAX010012756">
    <property type="protein sequence ID" value="CAF4118272.1"/>
    <property type="molecule type" value="Genomic_DNA"/>
</dbReference>
<feature type="domain" description="SCP" evidence="1">
    <location>
        <begin position="10"/>
        <end position="128"/>
    </location>
</feature>